<reference evidence="1" key="1">
    <citation type="submission" date="2023-02" db="EMBL/GenBank/DDBJ databases">
        <authorList>
            <person name="Palmer J.M."/>
        </authorList>
    </citation>
    <scope>NUCLEOTIDE SEQUENCE</scope>
    <source>
        <strain evidence="1">FW57</strain>
    </source>
</reference>
<protein>
    <recommendedName>
        <fullName evidence="3">Aminoglycoside phosphotransferase domain-containing protein</fullName>
    </recommendedName>
</protein>
<proteinExistence type="predicted"/>
<dbReference type="SUPFAM" id="SSF56112">
    <property type="entry name" value="Protein kinase-like (PK-like)"/>
    <property type="match status" value="1"/>
</dbReference>
<dbReference type="InterPro" id="IPR011009">
    <property type="entry name" value="Kinase-like_dom_sf"/>
</dbReference>
<comment type="caution">
    <text evidence="1">The sequence shown here is derived from an EMBL/GenBank/DDBJ whole genome shotgun (WGS) entry which is preliminary data.</text>
</comment>
<evidence type="ECO:0008006" key="3">
    <source>
        <dbReference type="Google" id="ProtNLM"/>
    </source>
</evidence>
<gene>
    <name evidence="1" type="ORF">NEMBOFW57_008000</name>
</gene>
<dbReference type="Proteomes" id="UP001197093">
    <property type="component" value="Unassembled WGS sequence"/>
</dbReference>
<keyword evidence="2" id="KW-1185">Reference proteome</keyword>
<name>A0AAD4HVG8_9PEZI</name>
<evidence type="ECO:0000313" key="2">
    <source>
        <dbReference type="Proteomes" id="UP001197093"/>
    </source>
</evidence>
<dbReference type="EMBL" id="JAHCVI010000004">
    <property type="protein sequence ID" value="KAG7285707.1"/>
    <property type="molecule type" value="Genomic_DNA"/>
</dbReference>
<dbReference type="AlphaFoldDB" id="A0AAD4HVG8"/>
<accession>A0AAD4HVG8</accession>
<evidence type="ECO:0000313" key="1">
    <source>
        <dbReference type="EMBL" id="KAG7285707.1"/>
    </source>
</evidence>
<sequence>MLYVSNKTQIRVPRVYAIYQEEDFCSRMCTYIVMELVSGFDELRSLDPPGGFGSLRNRPLYDGLFLTDDERPTISGPFQFETEIAEALVLKLQHEDDKFPSERAAYYRHVLPQVLQGDGRPRFTRADLQTKNIMLQPDGGLVILDWQSAGWA</sequence>
<organism evidence="1 2">
    <name type="scientific">Staphylotrichum longicolle</name>
    <dbReference type="NCBI Taxonomy" id="669026"/>
    <lineage>
        <taxon>Eukaryota</taxon>
        <taxon>Fungi</taxon>
        <taxon>Dikarya</taxon>
        <taxon>Ascomycota</taxon>
        <taxon>Pezizomycotina</taxon>
        <taxon>Sordariomycetes</taxon>
        <taxon>Sordariomycetidae</taxon>
        <taxon>Sordariales</taxon>
        <taxon>Chaetomiaceae</taxon>
        <taxon>Staphylotrichum</taxon>
    </lineage>
</organism>